<dbReference type="Gramene" id="OE9A049682T1">
    <property type="protein sequence ID" value="OE9A049682C1"/>
    <property type="gene ID" value="OE9A049682"/>
</dbReference>
<evidence type="ECO:0000259" key="1">
    <source>
        <dbReference type="Pfam" id="PF09331"/>
    </source>
</evidence>
<dbReference type="Pfam" id="PF09331">
    <property type="entry name" value="DUF1985"/>
    <property type="match status" value="1"/>
</dbReference>
<evidence type="ECO:0000313" key="2">
    <source>
        <dbReference type="EMBL" id="CAA2975412.1"/>
    </source>
</evidence>
<comment type="caution">
    <text evidence="2">The sequence shown here is derived from an EMBL/GenBank/DDBJ whole genome shotgun (WGS) entry which is preliminary data.</text>
</comment>
<dbReference type="Proteomes" id="UP000594638">
    <property type="component" value="Unassembled WGS sequence"/>
</dbReference>
<dbReference type="AlphaFoldDB" id="A0A8S0RA61"/>
<name>A0A8S0RA61_OLEEU</name>
<proteinExistence type="predicted"/>
<dbReference type="PANTHER" id="PTHR48449:SF1">
    <property type="entry name" value="DUF1985 DOMAIN-CONTAINING PROTEIN"/>
    <property type="match status" value="1"/>
</dbReference>
<evidence type="ECO:0000313" key="3">
    <source>
        <dbReference type="Proteomes" id="UP000594638"/>
    </source>
</evidence>
<sequence>QPQLCQHFDEHQLEDFRNSCLGFLAEVLDIQFSVQLVQHLVFRTIRTDMMNELWFNVQGHMTRFGLQEYVFVMGLKCCIFPDDDQFAQVLERRRLK</sequence>
<dbReference type="InterPro" id="IPR015410">
    <property type="entry name" value="DUF1985"/>
</dbReference>
<keyword evidence="3" id="KW-1185">Reference proteome</keyword>
<accession>A0A8S0RA61</accession>
<dbReference type="PANTHER" id="PTHR48449">
    <property type="entry name" value="DUF1985 DOMAIN-CONTAINING PROTEIN"/>
    <property type="match status" value="1"/>
</dbReference>
<dbReference type="OrthoDB" id="1114298at2759"/>
<gene>
    <name evidence="2" type="ORF">OLEA9_A049682</name>
</gene>
<feature type="domain" description="DUF1985" evidence="1">
    <location>
        <begin position="43"/>
        <end position="85"/>
    </location>
</feature>
<organism evidence="2 3">
    <name type="scientific">Olea europaea subsp. europaea</name>
    <dbReference type="NCBI Taxonomy" id="158383"/>
    <lineage>
        <taxon>Eukaryota</taxon>
        <taxon>Viridiplantae</taxon>
        <taxon>Streptophyta</taxon>
        <taxon>Embryophyta</taxon>
        <taxon>Tracheophyta</taxon>
        <taxon>Spermatophyta</taxon>
        <taxon>Magnoliopsida</taxon>
        <taxon>eudicotyledons</taxon>
        <taxon>Gunneridae</taxon>
        <taxon>Pentapetalae</taxon>
        <taxon>asterids</taxon>
        <taxon>lamiids</taxon>
        <taxon>Lamiales</taxon>
        <taxon>Oleaceae</taxon>
        <taxon>Oleeae</taxon>
        <taxon>Olea</taxon>
    </lineage>
</organism>
<dbReference type="EMBL" id="CACTIH010002261">
    <property type="protein sequence ID" value="CAA2975412.1"/>
    <property type="molecule type" value="Genomic_DNA"/>
</dbReference>
<protein>
    <recommendedName>
        <fullName evidence="1">DUF1985 domain-containing protein</fullName>
    </recommendedName>
</protein>
<reference evidence="2 3" key="1">
    <citation type="submission" date="2019-12" db="EMBL/GenBank/DDBJ databases">
        <authorList>
            <person name="Alioto T."/>
            <person name="Alioto T."/>
            <person name="Gomez Garrido J."/>
        </authorList>
    </citation>
    <scope>NUCLEOTIDE SEQUENCE [LARGE SCALE GENOMIC DNA]</scope>
</reference>
<feature type="non-terminal residue" evidence="2">
    <location>
        <position position="1"/>
    </location>
</feature>